<dbReference type="FunFam" id="1.10.20.10:FF:000015">
    <property type="entry name" value="Transcription initiation factor TFIID subunit 4B"/>
    <property type="match status" value="1"/>
</dbReference>
<feature type="region of interest" description="Disordered" evidence="6">
    <location>
        <begin position="938"/>
        <end position="993"/>
    </location>
</feature>
<keyword evidence="3" id="KW-0805">Transcription regulation</keyword>
<dbReference type="InterPro" id="IPR003894">
    <property type="entry name" value="TAFH_NHR1"/>
</dbReference>
<dbReference type="InterPro" id="IPR009072">
    <property type="entry name" value="Histone-fold"/>
</dbReference>
<evidence type="ECO:0000256" key="2">
    <source>
        <dbReference type="ARBA" id="ARBA00006178"/>
    </source>
</evidence>
<evidence type="ECO:0000256" key="4">
    <source>
        <dbReference type="ARBA" id="ARBA00023163"/>
    </source>
</evidence>
<dbReference type="Gene3D" id="1.20.120.1110">
    <property type="entry name" value="TAFH/NHR1 domain"/>
    <property type="match status" value="1"/>
</dbReference>
<comment type="subcellular location">
    <subcellularLocation>
        <location evidence="1">Nucleus</location>
    </subcellularLocation>
</comment>
<evidence type="ECO:0000256" key="5">
    <source>
        <dbReference type="ARBA" id="ARBA00023242"/>
    </source>
</evidence>
<dbReference type="InterPro" id="IPR007900">
    <property type="entry name" value="TAF4_C"/>
</dbReference>
<dbReference type="SUPFAM" id="SSF47113">
    <property type="entry name" value="Histone-fold"/>
    <property type="match status" value="1"/>
</dbReference>
<feature type="region of interest" description="Disordered" evidence="6">
    <location>
        <begin position="442"/>
        <end position="476"/>
    </location>
</feature>
<evidence type="ECO:0000259" key="7">
    <source>
        <dbReference type="PROSITE" id="PS51119"/>
    </source>
</evidence>
<dbReference type="GO" id="GO:0016251">
    <property type="term" value="F:RNA polymerase II general transcription initiation factor activity"/>
    <property type="evidence" value="ECO:0007669"/>
    <property type="project" value="TreeGrafter"/>
</dbReference>
<accession>A0AAN9C0G6</accession>
<gene>
    <name evidence="8" type="ORF">V1264_000721</name>
</gene>
<keyword evidence="4" id="KW-0804">Transcription</keyword>
<dbReference type="AlphaFoldDB" id="A0AAN9C0G6"/>
<evidence type="ECO:0000256" key="3">
    <source>
        <dbReference type="ARBA" id="ARBA00023015"/>
    </source>
</evidence>
<dbReference type="Pfam" id="PF07531">
    <property type="entry name" value="TAFH"/>
    <property type="match status" value="1"/>
</dbReference>
<evidence type="ECO:0000313" key="8">
    <source>
        <dbReference type="EMBL" id="KAK7114705.1"/>
    </source>
</evidence>
<feature type="domain" description="TAFH" evidence="7">
    <location>
        <begin position="515"/>
        <end position="610"/>
    </location>
</feature>
<dbReference type="SUPFAM" id="SSF158553">
    <property type="entry name" value="TAFH domain-like"/>
    <property type="match status" value="1"/>
</dbReference>
<evidence type="ECO:0000256" key="6">
    <source>
        <dbReference type="SAM" id="MobiDB-lite"/>
    </source>
</evidence>
<evidence type="ECO:0000313" key="9">
    <source>
        <dbReference type="Proteomes" id="UP001374579"/>
    </source>
</evidence>
<dbReference type="PROSITE" id="PS51119">
    <property type="entry name" value="TAFH"/>
    <property type="match status" value="1"/>
</dbReference>
<dbReference type="InterPro" id="IPR037249">
    <property type="entry name" value="TAFH/NHR1_dom_sf"/>
</dbReference>
<dbReference type="GO" id="GO:0006367">
    <property type="term" value="P:transcription initiation at RNA polymerase II promoter"/>
    <property type="evidence" value="ECO:0007669"/>
    <property type="project" value="TreeGrafter"/>
</dbReference>
<evidence type="ECO:0000256" key="1">
    <source>
        <dbReference type="ARBA" id="ARBA00004123"/>
    </source>
</evidence>
<dbReference type="SMART" id="SM00549">
    <property type="entry name" value="TAFH"/>
    <property type="match status" value="1"/>
</dbReference>
<keyword evidence="9" id="KW-1185">Reference proteome</keyword>
<dbReference type="Pfam" id="PF05236">
    <property type="entry name" value="TAF4"/>
    <property type="match status" value="1"/>
</dbReference>
<sequence>MADPGSIDDFLSSEIDENAVNALVGSLETQLASPASTQASKPLTDSSYNNNHIGGTTPSSSVRPHFHSNQTVTPNQKGSVSNSISLNAHSPVSTPKLSNAEILGISSIINSSSTPVCGGGVSHVNVNTSISSNGSRTDGQKVSTPTIRIVTQSSSTPVSSTNSAQFITSGGGVISQTSVPSGATNNVHAVHVSSMGAVTRTNATAASSTIYNLATIAAEQKPHTVVHNGSAHPIQVTKDRAVIPQQGFIVKQEGGATLAIKQEGVHANQQFIVKQEGNTPVHIKQDPGVAHSGTLVNTTLKGVAGVSNPSIITVRAHPHPQQVTVVQQPAVVTTQANMTQSMQVVNVSGMQGTPRLANVAPSMGKPGVRVSTPVRITQQPNIAPRQPLHGSSNPVTIPHGTLLMRNEQGQLMIVQTGGPGQPGGASLHPNIITTTSVPITTSSGMKMQRPVTTTLPRPGGGTIVIQPGGQTRGQPVTLTQPPTPRVISQPTPTMPAPSIAQPQPAAVPELNKMMLENVKKCKNFLSTLLKLAANQPASTVKNVQGLIQGLIDSKVEPENFTHKLQHELKSSPQPYLVPFLKKSLPMLRQSMQLGKMSIEGIRPPPHDVVIATPSSQTTQATIQRPQIMSQQTTVVRPPMTSQAALKQPKSFQGASPRLTLPQKVTLSGNSVLAQQKGGVVMAAASPLQTKPLVQQQAMVRPPLSQLGPASSKFHMQAAKPSTSVAPPRAKGGASAAVTAALQAHAQKVDTASTAGHKEKRKFEALKEDNDDINDVATMGGVNISEESKNILATNSELIGSQIRSCQDKTFLPHDLLMARIAAVAKKHGLEGVSPDVTRIVSHATQERLRDLISKLSTIAEHRMEIYKMDSRYEVSSDVRGKLKFLEELDKLEKKRHEEQEREMLLRAIKSRSKNEDPEQLKLKQKAKELQQAEAEEVRQREANLTALRAIGPRKKRKLDEESGQPGSSGPSSLPNGPGTPSNRQSVIGRPRIKRVTNRDMQFLMEQDRHLCKSPLLYRTFLK</sequence>
<dbReference type="PANTHER" id="PTHR15138:SF14">
    <property type="entry name" value="TRANSCRIPTION INITIATION FACTOR TFIID SUBUNIT 4"/>
    <property type="match status" value="1"/>
</dbReference>
<dbReference type="Gene3D" id="1.10.20.10">
    <property type="entry name" value="Histone, subunit A"/>
    <property type="match status" value="1"/>
</dbReference>
<dbReference type="InterPro" id="IPR045144">
    <property type="entry name" value="TAF4"/>
</dbReference>
<dbReference type="GO" id="GO:0003677">
    <property type="term" value="F:DNA binding"/>
    <property type="evidence" value="ECO:0007669"/>
    <property type="project" value="TreeGrafter"/>
</dbReference>
<dbReference type="Proteomes" id="UP001374579">
    <property type="component" value="Unassembled WGS sequence"/>
</dbReference>
<dbReference type="CDD" id="cd08045">
    <property type="entry name" value="HFD_TAF4"/>
    <property type="match status" value="1"/>
</dbReference>
<reference evidence="8 9" key="1">
    <citation type="submission" date="2024-02" db="EMBL/GenBank/DDBJ databases">
        <title>Chromosome-scale genome assembly of the rough periwinkle Littorina saxatilis.</title>
        <authorList>
            <person name="De Jode A."/>
            <person name="Faria R."/>
            <person name="Formenti G."/>
            <person name="Sims Y."/>
            <person name="Smith T.P."/>
            <person name="Tracey A."/>
            <person name="Wood J.M.D."/>
            <person name="Zagrodzka Z.B."/>
            <person name="Johannesson K."/>
            <person name="Butlin R.K."/>
            <person name="Leder E.H."/>
        </authorList>
    </citation>
    <scope>NUCLEOTIDE SEQUENCE [LARGE SCALE GENOMIC DNA]</scope>
    <source>
        <strain evidence="8">Snail1</strain>
        <tissue evidence="8">Muscle</tissue>
    </source>
</reference>
<comment type="similarity">
    <text evidence="2">Belongs to the TAF4 family.</text>
</comment>
<protein>
    <recommendedName>
        <fullName evidence="7">TAFH domain-containing protein</fullName>
    </recommendedName>
</protein>
<organism evidence="8 9">
    <name type="scientific">Littorina saxatilis</name>
    <dbReference type="NCBI Taxonomy" id="31220"/>
    <lineage>
        <taxon>Eukaryota</taxon>
        <taxon>Metazoa</taxon>
        <taxon>Spiralia</taxon>
        <taxon>Lophotrochozoa</taxon>
        <taxon>Mollusca</taxon>
        <taxon>Gastropoda</taxon>
        <taxon>Caenogastropoda</taxon>
        <taxon>Littorinimorpha</taxon>
        <taxon>Littorinoidea</taxon>
        <taxon>Littorinidae</taxon>
        <taxon>Littorina</taxon>
    </lineage>
</organism>
<proteinExistence type="inferred from homology"/>
<feature type="region of interest" description="Disordered" evidence="6">
    <location>
        <begin position="33"/>
        <end position="87"/>
    </location>
</feature>
<feature type="compositionally biased region" description="Low complexity" evidence="6">
    <location>
        <begin position="963"/>
        <end position="981"/>
    </location>
</feature>
<comment type="caution">
    <text evidence="8">The sequence shown here is derived from an EMBL/GenBank/DDBJ whole genome shotgun (WGS) entry which is preliminary data.</text>
</comment>
<name>A0AAN9C0G6_9CAEN</name>
<dbReference type="PANTHER" id="PTHR15138">
    <property type="entry name" value="TRANSCRIPTION INITIATION FACTOR TFIID SUBUNIT 4"/>
    <property type="match status" value="1"/>
</dbReference>
<keyword evidence="5" id="KW-0539">Nucleus</keyword>
<dbReference type="GO" id="GO:0046982">
    <property type="term" value="F:protein heterodimerization activity"/>
    <property type="evidence" value="ECO:0007669"/>
    <property type="project" value="InterPro"/>
</dbReference>
<dbReference type="EMBL" id="JBAMIC010000001">
    <property type="protein sequence ID" value="KAK7114705.1"/>
    <property type="molecule type" value="Genomic_DNA"/>
</dbReference>
<dbReference type="GO" id="GO:0005669">
    <property type="term" value="C:transcription factor TFIID complex"/>
    <property type="evidence" value="ECO:0007669"/>
    <property type="project" value="InterPro"/>
</dbReference>